<feature type="chain" id="PRO_5041916926" description="SGNH hydrolase-type esterase domain-containing protein" evidence="1">
    <location>
        <begin position="21"/>
        <end position="533"/>
    </location>
</feature>
<protein>
    <recommendedName>
        <fullName evidence="4">SGNH hydrolase-type esterase domain-containing protein</fullName>
    </recommendedName>
</protein>
<dbReference type="EMBL" id="JARQWQ010000005">
    <property type="protein sequence ID" value="KAK2571819.1"/>
    <property type="molecule type" value="Genomic_DNA"/>
</dbReference>
<gene>
    <name evidence="2" type="ORF">P5673_003223</name>
</gene>
<reference evidence="2" key="2">
    <citation type="journal article" date="2023" name="Science">
        <title>Genomic signatures of disease resistance in endangered staghorn corals.</title>
        <authorList>
            <person name="Vollmer S.V."/>
            <person name="Selwyn J.D."/>
            <person name="Despard B.A."/>
            <person name="Roesel C.L."/>
        </authorList>
    </citation>
    <scope>NUCLEOTIDE SEQUENCE</scope>
    <source>
        <strain evidence="2">K2</strain>
    </source>
</reference>
<name>A0AAD9VEV0_ACRCE</name>
<accession>A0AAD9VEV0</accession>
<dbReference type="Gene3D" id="3.40.50.1110">
    <property type="entry name" value="SGNH hydrolase"/>
    <property type="match status" value="1"/>
</dbReference>
<dbReference type="AlphaFoldDB" id="A0AAD9VEV0"/>
<evidence type="ECO:0000256" key="1">
    <source>
        <dbReference type="SAM" id="SignalP"/>
    </source>
</evidence>
<keyword evidence="1" id="KW-0732">Signal</keyword>
<feature type="signal peptide" evidence="1">
    <location>
        <begin position="1"/>
        <end position="20"/>
    </location>
</feature>
<proteinExistence type="predicted"/>
<dbReference type="Proteomes" id="UP001249851">
    <property type="component" value="Unassembled WGS sequence"/>
</dbReference>
<evidence type="ECO:0000313" key="2">
    <source>
        <dbReference type="EMBL" id="KAK2571819.1"/>
    </source>
</evidence>
<dbReference type="SUPFAM" id="SSF52266">
    <property type="entry name" value="SGNH hydrolase"/>
    <property type="match status" value="1"/>
</dbReference>
<keyword evidence="3" id="KW-1185">Reference proteome</keyword>
<dbReference type="PANTHER" id="PTHR34407:SF1">
    <property type="entry name" value="SGNH HYDROLASE-TYPE ESTERASE DOMAIN-CONTAINING PROTEIN"/>
    <property type="match status" value="1"/>
</dbReference>
<dbReference type="PANTHER" id="PTHR34407">
    <property type="entry name" value="EXPRESSED PROTEIN"/>
    <property type="match status" value="1"/>
</dbReference>
<organism evidence="2 3">
    <name type="scientific">Acropora cervicornis</name>
    <name type="common">Staghorn coral</name>
    <dbReference type="NCBI Taxonomy" id="6130"/>
    <lineage>
        <taxon>Eukaryota</taxon>
        <taxon>Metazoa</taxon>
        <taxon>Cnidaria</taxon>
        <taxon>Anthozoa</taxon>
        <taxon>Hexacorallia</taxon>
        <taxon>Scleractinia</taxon>
        <taxon>Astrocoeniina</taxon>
        <taxon>Acroporidae</taxon>
        <taxon>Acropora</taxon>
    </lineage>
</organism>
<dbReference type="InterPro" id="IPR036514">
    <property type="entry name" value="SGNH_hydro_sf"/>
</dbReference>
<sequence length="533" mass="60052">MRLFWRVYLVKLLLFILTATRTCPQGNSKLLTSKQMSSNEFNRLTTEKVQSLRRALKRNRLEDWFLKNLLHSEDEQIVFSPGWHNCTVERANTTNRFLHVITRSLQGQNINTVIMGGSISAGGGLSNGKGDFRGLYHRVLAQWWQETVFPITGSKMILHNLAVGGTSSNFFTFCYRTLLDPTTSIDIALLDFTVNDYVQFRNSKFPMALPLEQLTREILRMEQESAPLLIFVNFVQGSKRTPICNNLENNGQTALSNKYGVTSVSLKNFLCSNTGFKKSPYSREMFASDGTHASIYAHWKIALMLINYFRKTMLKVLDRINERPANEIREQISLTSQKGSLDSPICPERLHGYKLPDAVFPHNRIVKFYDKPLCFTEITPHGTANGMLHQSLKVQEVENVGFKVMPKQFINQTPQKSRSDAFGGWRTKSSNSWLKLSFFLPVMTEQCLPKLNGTLFRNVAIAIRTGGEGATASVWLDNFGSNAVSINAHAPFGQTKLIMIAKNVTSGHHVVCLRKITSGTFILSGVMAGPSYN</sequence>
<evidence type="ECO:0000313" key="3">
    <source>
        <dbReference type="Proteomes" id="UP001249851"/>
    </source>
</evidence>
<comment type="caution">
    <text evidence="2">The sequence shown here is derived from an EMBL/GenBank/DDBJ whole genome shotgun (WGS) entry which is preliminary data.</text>
</comment>
<reference evidence="2" key="1">
    <citation type="journal article" date="2023" name="G3 (Bethesda)">
        <title>Whole genome assembly and annotation of the endangered Caribbean coral Acropora cervicornis.</title>
        <authorList>
            <person name="Selwyn J.D."/>
            <person name="Vollmer S.V."/>
        </authorList>
    </citation>
    <scope>NUCLEOTIDE SEQUENCE</scope>
    <source>
        <strain evidence="2">K2</strain>
    </source>
</reference>
<evidence type="ECO:0008006" key="4">
    <source>
        <dbReference type="Google" id="ProtNLM"/>
    </source>
</evidence>